<name>A0A131ZZ38_SARSC</name>
<dbReference type="VEuPathDB" id="VectorBase:SSCA004358"/>
<organism evidence="3 4">
    <name type="scientific">Sarcoptes scabiei</name>
    <name type="common">Itch mite</name>
    <name type="synonym">Acarus scabiei</name>
    <dbReference type="NCBI Taxonomy" id="52283"/>
    <lineage>
        <taxon>Eukaryota</taxon>
        <taxon>Metazoa</taxon>
        <taxon>Ecdysozoa</taxon>
        <taxon>Arthropoda</taxon>
        <taxon>Chelicerata</taxon>
        <taxon>Arachnida</taxon>
        <taxon>Acari</taxon>
        <taxon>Acariformes</taxon>
        <taxon>Sarcoptiformes</taxon>
        <taxon>Astigmata</taxon>
        <taxon>Psoroptidia</taxon>
        <taxon>Sarcoptoidea</taxon>
        <taxon>Sarcoptidae</taxon>
        <taxon>Sarcoptinae</taxon>
        <taxon>Sarcoptes</taxon>
    </lineage>
</organism>
<gene>
    <name evidence="3" type="ORF">QR98_0025680</name>
</gene>
<keyword evidence="2" id="KW-1133">Transmembrane helix</keyword>
<evidence type="ECO:0000313" key="3">
    <source>
        <dbReference type="EMBL" id="KPM04128.1"/>
    </source>
</evidence>
<evidence type="ECO:0000256" key="2">
    <source>
        <dbReference type="SAM" id="Phobius"/>
    </source>
</evidence>
<feature type="compositionally biased region" description="Low complexity" evidence="1">
    <location>
        <begin position="145"/>
        <end position="168"/>
    </location>
</feature>
<dbReference type="AlphaFoldDB" id="A0A131ZZ38"/>
<dbReference type="SUPFAM" id="SSF57492">
    <property type="entry name" value="Trefoil"/>
    <property type="match status" value="1"/>
</dbReference>
<dbReference type="Proteomes" id="UP000616769">
    <property type="component" value="Unassembled WGS sequence"/>
</dbReference>
<accession>A0A131ZZ38</accession>
<dbReference type="InterPro" id="IPR044913">
    <property type="entry name" value="P_trefoil_dom_sf"/>
</dbReference>
<protein>
    <submittedName>
        <fullName evidence="3">Uncharacterized protein</fullName>
    </submittedName>
</protein>
<proteinExistence type="predicted"/>
<keyword evidence="2" id="KW-0812">Transmembrane</keyword>
<feature type="region of interest" description="Disordered" evidence="1">
    <location>
        <begin position="141"/>
        <end position="168"/>
    </location>
</feature>
<keyword evidence="2" id="KW-0472">Membrane</keyword>
<feature type="transmembrane region" description="Helical" evidence="2">
    <location>
        <begin position="27"/>
        <end position="48"/>
    </location>
</feature>
<reference evidence="3 4" key="1">
    <citation type="journal article" date="2015" name="Parasit. Vectors">
        <title>Draft genome of the scabies mite.</title>
        <authorList>
            <person name="Rider S.D.Jr."/>
            <person name="Morgan M.S."/>
            <person name="Arlian L.G."/>
        </authorList>
    </citation>
    <scope>NUCLEOTIDE SEQUENCE [LARGE SCALE GENOMIC DNA]</scope>
    <source>
        <strain evidence="3">Arlian Lab</strain>
    </source>
</reference>
<comment type="caution">
    <text evidence="3">The sequence shown here is derived from an EMBL/GenBank/DDBJ whole genome shotgun (WGS) entry which is preliminary data.</text>
</comment>
<evidence type="ECO:0000256" key="1">
    <source>
        <dbReference type="SAM" id="MobiDB-lite"/>
    </source>
</evidence>
<dbReference type="EMBL" id="JXLN01007540">
    <property type="protein sequence ID" value="KPM04128.1"/>
    <property type="molecule type" value="Genomic_DNA"/>
</dbReference>
<dbReference type="OrthoDB" id="5839090at2759"/>
<evidence type="ECO:0000313" key="4">
    <source>
        <dbReference type="Proteomes" id="UP000616769"/>
    </source>
</evidence>
<sequence>MKNSNDCKEKSESIDLKESNRTKCSKLLGFLSLFSIAMFLSIGSPYLWSRILRKNFDPTIESDLRYDCFPLRPTLRPNRTNCNTNVCLWDHFASPSEISCYYRMENANDLFRDHLRLIPRYIVSEKIDRFHFKLRMHTPPPFYRNQSNENTNNNNNNNNNPSNINAFNDYDGQISSSIPEPYEYLSLSIHHYNREHFSVLIKPEEEGEKIVWDLESRL</sequence>